<gene>
    <name evidence="12" type="ORF">SSS_7519</name>
</gene>
<dbReference type="Gene3D" id="2.130.10.10">
    <property type="entry name" value="YVTN repeat-like/Quinoprotein amine dehydrogenase"/>
    <property type="match status" value="1"/>
</dbReference>
<evidence type="ECO:0000256" key="8">
    <source>
        <dbReference type="ARBA" id="ARBA00064268"/>
    </source>
</evidence>
<evidence type="ECO:0000256" key="1">
    <source>
        <dbReference type="ARBA" id="ARBA00004123"/>
    </source>
</evidence>
<dbReference type="FunFam" id="2.130.10.10:FF:000229">
    <property type="entry name" value="Small nuclear ribonucleoprotein U5 subunit 40"/>
    <property type="match status" value="1"/>
</dbReference>
<dbReference type="InterPro" id="IPR052234">
    <property type="entry name" value="U5_snRNP_Component"/>
</dbReference>
<proteinExistence type="predicted"/>
<evidence type="ECO:0000256" key="7">
    <source>
        <dbReference type="ARBA" id="ARBA00057342"/>
    </source>
</evidence>
<dbReference type="Pfam" id="PF00400">
    <property type="entry name" value="WD40"/>
    <property type="match status" value="6"/>
</dbReference>
<keyword evidence="2 11" id="KW-0853">WD repeat</keyword>
<keyword evidence="4" id="KW-0677">Repeat</keyword>
<dbReference type="InterPro" id="IPR036322">
    <property type="entry name" value="WD40_repeat_dom_sf"/>
</dbReference>
<dbReference type="GO" id="GO:0005682">
    <property type="term" value="C:U5 snRNP"/>
    <property type="evidence" value="ECO:0007669"/>
    <property type="project" value="UniProtKB-ARBA"/>
</dbReference>
<dbReference type="PROSITE" id="PS00678">
    <property type="entry name" value="WD_REPEATS_1"/>
    <property type="match status" value="3"/>
</dbReference>
<evidence type="ECO:0000313" key="14">
    <source>
        <dbReference type="Proteomes" id="UP000070412"/>
    </source>
</evidence>
<comment type="subunit">
    <text evidence="8">Component of the pre-catalytic and catalytic spliceosome complexes. Component of the postcatalytic spliceosome P complex. Part of the U5 snRNP complex. Interacts with PRPF8. Component of the U4/U6-U5 tri-snRNP complex composed of the U4, U6 and U5 snRNAs and at least PRPF3, PRPF4, PRPF6, PRPF8, PRPF31, SNRNP200, TXNL4A, WDR57, SNRNP40, DDX23, CD2BP2, PPIH, SNU13, EFTUD2, SART1 and USP39. Component of the minor spliceosome, which splices U12-type introns.</text>
</comment>
<feature type="repeat" description="WD" evidence="11">
    <location>
        <begin position="314"/>
        <end position="349"/>
    </location>
</feature>
<dbReference type="InterPro" id="IPR019775">
    <property type="entry name" value="WD40_repeat_CS"/>
</dbReference>
<feature type="repeat" description="WD" evidence="11">
    <location>
        <begin position="51"/>
        <end position="83"/>
    </location>
</feature>
<evidence type="ECO:0000256" key="2">
    <source>
        <dbReference type="ARBA" id="ARBA00022574"/>
    </source>
</evidence>
<keyword evidence="3" id="KW-0507">mRNA processing</keyword>
<dbReference type="GO" id="GO:0006397">
    <property type="term" value="P:mRNA processing"/>
    <property type="evidence" value="ECO:0007669"/>
    <property type="project" value="UniProtKB-KW"/>
</dbReference>
<sequence length="349" mass="39790">MKRQNEMQLVLQNEKRSKLDLMVAGDDDRKNGQLISAKTRFSKLESPIMLLTGHESEVYCCKFHPNGETLLSAGFDRKIFLWNTYGECQNYSVLSSGHKGAILDVHYSGKGDYIYSSSTDKTLIVWDTQTGQRIRKLIGHQNIVNSCCPWRDQSKSMLLSVSDDRTIKIWDTRKKSSANTIKEEYQLTACIFNDFCEQIIVGGIDNVLKVYDMRKNKLIYTLPGHFDTITGLSLSPNGNFALSNSMDNSLCVWDIRPYVQSDRCIKTLTGHQHNFEKNLLRCSWSPDGERVTAGSADRNVYIWNVYDKHILYRLPGHNGSVNEVVFHPKEPIVLSCSSDRQLFLGEINL</sequence>
<dbReference type="OMA" id="IWDIRPY"/>
<dbReference type="SMART" id="SM00320">
    <property type="entry name" value="WD40"/>
    <property type="match status" value="7"/>
</dbReference>
<dbReference type="GO" id="GO:0003723">
    <property type="term" value="F:RNA binding"/>
    <property type="evidence" value="ECO:0007669"/>
    <property type="project" value="TreeGrafter"/>
</dbReference>
<dbReference type="CDD" id="cd00200">
    <property type="entry name" value="WD40"/>
    <property type="match status" value="1"/>
</dbReference>
<reference evidence="13" key="3">
    <citation type="submission" date="2022-06" db="UniProtKB">
        <authorList>
            <consortium name="EnsemblMetazoa"/>
        </authorList>
    </citation>
    <scope>IDENTIFICATION</scope>
</reference>
<dbReference type="GO" id="GO:0071013">
    <property type="term" value="C:catalytic step 2 spliceosome"/>
    <property type="evidence" value="ECO:0007669"/>
    <property type="project" value="TreeGrafter"/>
</dbReference>
<dbReference type="InterPro" id="IPR001680">
    <property type="entry name" value="WD40_rpt"/>
</dbReference>
<dbReference type="EnsemblMetazoa" id="SSS_7519s_mrna">
    <property type="protein sequence ID" value="KAF7494265.1"/>
    <property type="gene ID" value="SSS_7519"/>
</dbReference>
<dbReference type="AlphaFoldDB" id="A0A834VFX9"/>
<evidence type="ECO:0000256" key="5">
    <source>
        <dbReference type="ARBA" id="ARBA00023187"/>
    </source>
</evidence>
<dbReference type="PROSITE" id="PS50082">
    <property type="entry name" value="WD_REPEATS_2"/>
    <property type="match status" value="6"/>
</dbReference>
<name>A0A834VFX9_SARSC</name>
<evidence type="ECO:0000313" key="13">
    <source>
        <dbReference type="EnsemblMetazoa" id="KAF7494265.1"/>
    </source>
</evidence>
<dbReference type="EMBL" id="WVUK01000053">
    <property type="protein sequence ID" value="KAF7494265.1"/>
    <property type="molecule type" value="Genomic_DNA"/>
</dbReference>
<dbReference type="PROSITE" id="PS50294">
    <property type="entry name" value="WD_REPEATS_REGION"/>
    <property type="match status" value="4"/>
</dbReference>
<evidence type="ECO:0000313" key="12">
    <source>
        <dbReference type="EMBL" id="KAF7494265.1"/>
    </source>
</evidence>
<dbReference type="PANTHER" id="PTHR44006:SF1">
    <property type="entry name" value="U5 SMALL NUCLEAR RIBONUCLEOPROTEIN 40 KDA PROTEIN"/>
    <property type="match status" value="1"/>
</dbReference>
<evidence type="ECO:0000256" key="6">
    <source>
        <dbReference type="ARBA" id="ARBA00023242"/>
    </source>
</evidence>
<evidence type="ECO:0000256" key="9">
    <source>
        <dbReference type="ARBA" id="ARBA00073554"/>
    </source>
</evidence>
<evidence type="ECO:0000256" key="4">
    <source>
        <dbReference type="ARBA" id="ARBA00022737"/>
    </source>
</evidence>
<comment type="function">
    <text evidence="7">Required for pre-mRNA splicing as component of the activated spliceosome. Component of the U5 small nuclear ribonucleoprotein (snRNP) complex and the U4/U6-U5 tri-snRNP complex, building blocks of the spliceosome. As a component of the minor spliceosome, involved in the splicing of U12-type introns in pre-mRNAs.</text>
</comment>
<keyword evidence="14" id="KW-1185">Reference proteome</keyword>
<dbReference type="GO" id="GO:0000375">
    <property type="term" value="P:RNA splicing, via transesterification reactions"/>
    <property type="evidence" value="ECO:0007669"/>
    <property type="project" value="UniProtKB-ARBA"/>
</dbReference>
<organism evidence="12">
    <name type="scientific">Sarcoptes scabiei</name>
    <name type="common">Itch mite</name>
    <name type="synonym">Acarus scabiei</name>
    <dbReference type="NCBI Taxonomy" id="52283"/>
    <lineage>
        <taxon>Eukaryota</taxon>
        <taxon>Metazoa</taxon>
        <taxon>Ecdysozoa</taxon>
        <taxon>Arthropoda</taxon>
        <taxon>Chelicerata</taxon>
        <taxon>Arachnida</taxon>
        <taxon>Acari</taxon>
        <taxon>Acariformes</taxon>
        <taxon>Sarcoptiformes</taxon>
        <taxon>Astigmata</taxon>
        <taxon>Psoroptidia</taxon>
        <taxon>Sarcoptoidea</taxon>
        <taxon>Sarcoptidae</taxon>
        <taxon>Sarcoptinae</taxon>
        <taxon>Sarcoptes</taxon>
    </lineage>
</organism>
<feature type="repeat" description="WD" evidence="11">
    <location>
        <begin position="283"/>
        <end position="313"/>
    </location>
</feature>
<keyword evidence="5" id="KW-0508">mRNA splicing</keyword>
<evidence type="ECO:0000256" key="3">
    <source>
        <dbReference type="ARBA" id="ARBA00022664"/>
    </source>
</evidence>
<feature type="repeat" description="WD" evidence="11">
    <location>
        <begin position="95"/>
        <end position="136"/>
    </location>
</feature>
<dbReference type="PRINTS" id="PR00320">
    <property type="entry name" value="GPROTEINBRPT"/>
</dbReference>
<reference evidence="12" key="2">
    <citation type="submission" date="2020-01" db="EMBL/GenBank/DDBJ databases">
        <authorList>
            <person name="Korhonen P.K.K."/>
            <person name="Guangxu M.G."/>
            <person name="Wang T.W."/>
            <person name="Stroehlein A.J.S."/>
            <person name="Young N.D."/>
            <person name="Ang C.-S.A."/>
            <person name="Fernando D.W.F."/>
            <person name="Lu H.L."/>
            <person name="Taylor S.T."/>
            <person name="Ehtesham M.E.M."/>
            <person name="Najaraj S.H.N."/>
            <person name="Harsha G.H.G."/>
            <person name="Madugundu A.M."/>
            <person name="Renuse S.R."/>
            <person name="Holt D.H."/>
            <person name="Pandey A.P."/>
            <person name="Papenfuss A.P."/>
            <person name="Gasser R.B.G."/>
            <person name="Fischer K.F."/>
        </authorList>
    </citation>
    <scope>NUCLEOTIDE SEQUENCE</scope>
    <source>
        <strain evidence="12">SSS_KF_BRIS2020</strain>
    </source>
</reference>
<dbReference type="PANTHER" id="PTHR44006">
    <property type="entry name" value="U5 SMALL NUCLEAR RIBONUCLEOPROTEIN 40 KDA PROTEIN"/>
    <property type="match status" value="1"/>
</dbReference>
<dbReference type="OrthoDB" id="1068471at2759"/>
<reference evidence="14" key="1">
    <citation type="journal article" date="2020" name="PLoS Negl. Trop. Dis.">
        <title>High-quality nuclear genome for Sarcoptes scabiei-A critical resource for a neglected parasite.</title>
        <authorList>
            <person name="Korhonen P.K."/>
            <person name="Gasser R.B."/>
            <person name="Ma G."/>
            <person name="Wang T."/>
            <person name="Stroehlein A.J."/>
            <person name="Young N.D."/>
            <person name="Ang C.S."/>
            <person name="Fernando D.D."/>
            <person name="Lu H.C."/>
            <person name="Taylor S."/>
            <person name="Reynolds S.L."/>
            <person name="Mofiz E."/>
            <person name="Najaraj S.H."/>
            <person name="Gowda H."/>
            <person name="Madugundu A."/>
            <person name="Renuse S."/>
            <person name="Holt D."/>
            <person name="Pandey A."/>
            <person name="Papenfuss A.T."/>
            <person name="Fischer K."/>
        </authorList>
    </citation>
    <scope>NUCLEOTIDE SEQUENCE [LARGE SCALE GENOMIC DNA]</scope>
</reference>
<dbReference type="Proteomes" id="UP000070412">
    <property type="component" value="Unassembled WGS sequence"/>
</dbReference>
<feature type="repeat" description="WD" evidence="11">
    <location>
        <begin position="222"/>
        <end position="256"/>
    </location>
</feature>
<keyword evidence="6" id="KW-0539">Nucleus</keyword>
<protein>
    <recommendedName>
        <fullName evidence="9">U5 small nuclear ribonucleoprotein 40 kDa protein</fullName>
    </recommendedName>
    <alternativeName>
        <fullName evidence="10">WD repeat-containing protein 57</fullName>
    </alternativeName>
</protein>
<dbReference type="InterPro" id="IPR020472">
    <property type="entry name" value="WD40_PAC1"/>
</dbReference>
<evidence type="ECO:0000256" key="11">
    <source>
        <dbReference type="PROSITE-ProRule" id="PRU00221"/>
    </source>
</evidence>
<keyword evidence="12" id="KW-0687">Ribonucleoprotein</keyword>
<dbReference type="SUPFAM" id="SSF50978">
    <property type="entry name" value="WD40 repeat-like"/>
    <property type="match status" value="1"/>
</dbReference>
<dbReference type="InterPro" id="IPR015943">
    <property type="entry name" value="WD40/YVTN_repeat-like_dom_sf"/>
</dbReference>
<feature type="repeat" description="WD" evidence="11">
    <location>
        <begin position="137"/>
        <end position="180"/>
    </location>
</feature>
<accession>A0A834VFX9</accession>
<evidence type="ECO:0000256" key="10">
    <source>
        <dbReference type="ARBA" id="ARBA00075772"/>
    </source>
</evidence>
<comment type="subcellular location">
    <subcellularLocation>
        <location evidence="1">Nucleus</location>
    </subcellularLocation>
</comment>